<evidence type="ECO:0000256" key="1">
    <source>
        <dbReference type="SAM" id="Coils"/>
    </source>
</evidence>
<protein>
    <submittedName>
        <fullName evidence="3">Uncharacterized protein</fullName>
    </submittedName>
</protein>
<dbReference type="Proteomes" id="UP000501441">
    <property type="component" value="Segment"/>
</dbReference>
<gene>
    <name evidence="3" type="ORF">EBPL_00107</name>
</gene>
<feature type="compositionally biased region" description="Low complexity" evidence="2">
    <location>
        <begin position="557"/>
        <end position="569"/>
    </location>
</feature>
<evidence type="ECO:0000256" key="2">
    <source>
        <dbReference type="SAM" id="MobiDB-lite"/>
    </source>
</evidence>
<feature type="compositionally biased region" description="Low complexity" evidence="2">
    <location>
        <begin position="107"/>
        <end position="121"/>
    </location>
</feature>
<feature type="region of interest" description="Disordered" evidence="2">
    <location>
        <begin position="441"/>
        <end position="477"/>
    </location>
</feature>
<dbReference type="EMBL" id="MT341500">
    <property type="protein sequence ID" value="QJI53148.1"/>
    <property type="molecule type" value="Genomic_DNA"/>
</dbReference>
<accession>A0A6M3YNN5</accession>
<evidence type="ECO:0000313" key="3">
    <source>
        <dbReference type="EMBL" id="QJI53148.1"/>
    </source>
</evidence>
<organism evidence="3 4">
    <name type="scientific">Enterobacter phage EBPL</name>
    <dbReference type="NCBI Taxonomy" id="2729191"/>
    <lineage>
        <taxon>Viruses</taxon>
        <taxon>Duplodnaviria</taxon>
        <taxon>Heunggongvirae</taxon>
        <taxon>Uroviricota</taxon>
        <taxon>Caudoviricetes</taxon>
        <taxon>Pantevenvirales</taxon>
        <taxon>Straboviridae</taxon>
        <taxon>Pseudotevenvirus</taxon>
        <taxon>Pseudotevenvirus leb</taxon>
    </lineage>
</organism>
<feature type="region of interest" description="Disordered" evidence="2">
    <location>
        <begin position="78"/>
        <end position="121"/>
    </location>
</feature>
<feature type="region of interest" description="Disordered" evidence="2">
    <location>
        <begin position="1"/>
        <end position="30"/>
    </location>
</feature>
<feature type="compositionally biased region" description="Basic and acidic residues" evidence="2">
    <location>
        <begin position="169"/>
        <end position="180"/>
    </location>
</feature>
<reference evidence="3 4" key="1">
    <citation type="submission" date="2020-04" db="EMBL/GenBank/DDBJ databases">
        <authorList>
            <person name="Naseem H."/>
            <person name="Alvi I.A."/>
            <person name="Asif M."/>
            <person name="Rehman S."/>
        </authorList>
    </citation>
    <scope>NUCLEOTIDE SEQUENCE [LARGE SCALE GENOMIC DNA]</scope>
</reference>
<name>A0A6M3YNN5_9CAUD</name>
<sequence>MIMASNPYFNEEQRRRMQNPPKPQAQPTVRKIQATLDKDSMRELKDINDNTLETALNTLDIKDSVKSFEDRFKEKFAGFQEQYEQDQQPLAEQLPDFVGPSRPPSLTDNSTNSVDNSVSVSNQHNPFSKIETYTGTIAEAITKFLELAEKKPEPPPEPEPVPEEEPEVDRDNKKIRDKDKDEKKFSKKVLALLGSIKDNTSGLLARFIGYSLEAIAKFAKWTLIIGSIVFAIEVLGKVIASWFNDLLNDGEASKQLFGSYFNNIKALAKSIDDGLDKLGDKDATLAEKLKALLVEPFKILGNTIKTAITEGIGNLIYALGEYTGSETITNAGRGMKVSALRDKQKYGLEIDPDDLILLKQQEIQDQNDKVVEARSKVVEQVKATQGAFSYSFGQQTDAQKALSKQLEQMRDRVAIEEKITEEKKKELKALQENPALLKAEVDKENTANRKRVDETKQIEAAQKAEKPKAENDFDRGDQILDKENITNEDKKAMEKILESLEEKNNSKKLDEDDSERFRSMLDQWQNKIAAVPESSASIDKQPEPVKSPVQPTTPNSVQVNNKTVNNTVQHSVQRTDRKPLIALA</sequence>
<feature type="coiled-coil region" evidence="1">
    <location>
        <begin position="483"/>
        <end position="510"/>
    </location>
</feature>
<keyword evidence="1" id="KW-0175">Coiled coil</keyword>
<proteinExistence type="predicted"/>
<feature type="region of interest" description="Disordered" evidence="2">
    <location>
        <begin position="529"/>
        <end position="584"/>
    </location>
</feature>
<feature type="coiled-coil region" evidence="1">
    <location>
        <begin position="406"/>
        <end position="433"/>
    </location>
</feature>
<feature type="compositionally biased region" description="Basic and acidic residues" evidence="2">
    <location>
        <begin position="573"/>
        <end position="584"/>
    </location>
</feature>
<feature type="region of interest" description="Disordered" evidence="2">
    <location>
        <begin position="150"/>
        <end position="180"/>
    </location>
</feature>
<evidence type="ECO:0000313" key="4">
    <source>
        <dbReference type="Proteomes" id="UP000501441"/>
    </source>
</evidence>